<reference evidence="2" key="1">
    <citation type="submission" date="2016-01" db="EMBL/GenBank/DDBJ databases">
        <authorList>
            <person name="Peeters C."/>
        </authorList>
    </citation>
    <scope>NUCLEOTIDE SEQUENCE [LARGE SCALE GENOMIC DNA]</scope>
    <source>
        <strain evidence="2">LMG 29317</strain>
    </source>
</reference>
<name>A0A158K6H6_9BURK</name>
<evidence type="ECO:0000313" key="2">
    <source>
        <dbReference type="EMBL" id="SAL76595.1"/>
    </source>
</evidence>
<organism evidence="2 3">
    <name type="scientific">Caballeronia arvi</name>
    <dbReference type="NCBI Taxonomy" id="1777135"/>
    <lineage>
        <taxon>Bacteria</taxon>
        <taxon>Pseudomonadati</taxon>
        <taxon>Pseudomonadota</taxon>
        <taxon>Betaproteobacteria</taxon>
        <taxon>Burkholderiales</taxon>
        <taxon>Burkholderiaceae</taxon>
        <taxon>Caballeronia</taxon>
    </lineage>
</organism>
<comment type="caution">
    <text evidence="2">The sequence shown here is derived from an EMBL/GenBank/DDBJ whole genome shotgun (WGS) entry which is preliminary data.</text>
</comment>
<feature type="compositionally biased region" description="Acidic residues" evidence="1">
    <location>
        <begin position="27"/>
        <end position="41"/>
    </location>
</feature>
<accession>A0A158K6H6</accession>
<feature type="compositionally biased region" description="Low complexity" evidence="1">
    <location>
        <begin position="14"/>
        <end position="26"/>
    </location>
</feature>
<evidence type="ECO:0000256" key="1">
    <source>
        <dbReference type="SAM" id="MobiDB-lite"/>
    </source>
</evidence>
<keyword evidence="3" id="KW-1185">Reference proteome</keyword>
<dbReference type="RefSeq" id="WP_061149392.1">
    <property type="nucleotide sequence ID" value="NZ_FCOM02000026.1"/>
</dbReference>
<evidence type="ECO:0000313" key="3">
    <source>
        <dbReference type="Proteomes" id="UP000055019"/>
    </source>
</evidence>
<dbReference type="Proteomes" id="UP000055019">
    <property type="component" value="Unassembled WGS sequence"/>
</dbReference>
<dbReference type="OrthoDB" id="6388959at2"/>
<feature type="compositionally biased region" description="Polar residues" evidence="1">
    <location>
        <begin position="1"/>
        <end position="12"/>
    </location>
</feature>
<sequence length="95" mass="9734">MQINPAATTAYTSADAPLPRRPAAADTDTDTTQDTSADDDVALPADEPSSVKSFAYGALGLERPELQATNANGFYTAGKWVAAAATIGGIVSLFV</sequence>
<dbReference type="EMBL" id="FCOM02000026">
    <property type="protein sequence ID" value="SAL76595.1"/>
    <property type="molecule type" value="Genomic_DNA"/>
</dbReference>
<dbReference type="AlphaFoldDB" id="A0A158K6H6"/>
<feature type="region of interest" description="Disordered" evidence="1">
    <location>
        <begin position="1"/>
        <end position="47"/>
    </location>
</feature>
<gene>
    <name evidence="2" type="ORF">AWB74_05020</name>
</gene>
<proteinExistence type="predicted"/>
<protein>
    <submittedName>
        <fullName evidence="2">Uncharacterized protein</fullName>
    </submittedName>
</protein>